<dbReference type="InParanoid" id="D7GYF9"/>
<reference evidence="1 2" key="1">
    <citation type="journal article" date="2008" name="Nature">
        <title>The genome of the model beetle and pest Tribolium castaneum.</title>
        <authorList>
            <consortium name="Tribolium Genome Sequencing Consortium"/>
            <person name="Richards S."/>
            <person name="Gibbs R.A."/>
            <person name="Weinstock G.M."/>
            <person name="Brown S.J."/>
            <person name="Denell R."/>
            <person name="Beeman R.W."/>
            <person name="Gibbs R."/>
            <person name="Beeman R.W."/>
            <person name="Brown S.J."/>
            <person name="Bucher G."/>
            <person name="Friedrich M."/>
            <person name="Grimmelikhuijzen C.J."/>
            <person name="Klingler M."/>
            <person name="Lorenzen M."/>
            <person name="Richards S."/>
            <person name="Roth S."/>
            <person name="Schroder R."/>
            <person name="Tautz D."/>
            <person name="Zdobnov E.M."/>
            <person name="Muzny D."/>
            <person name="Gibbs R.A."/>
            <person name="Weinstock G.M."/>
            <person name="Attaway T."/>
            <person name="Bell S."/>
            <person name="Buhay C.J."/>
            <person name="Chandrabose M.N."/>
            <person name="Chavez D."/>
            <person name="Clerk-Blankenburg K.P."/>
            <person name="Cree A."/>
            <person name="Dao M."/>
            <person name="Davis C."/>
            <person name="Chacko J."/>
            <person name="Dinh H."/>
            <person name="Dugan-Rocha S."/>
            <person name="Fowler G."/>
            <person name="Garner T.T."/>
            <person name="Garnes J."/>
            <person name="Gnirke A."/>
            <person name="Hawes A."/>
            <person name="Hernandez J."/>
            <person name="Hines S."/>
            <person name="Holder M."/>
            <person name="Hume J."/>
            <person name="Jhangiani S.N."/>
            <person name="Joshi V."/>
            <person name="Khan Z.M."/>
            <person name="Jackson L."/>
            <person name="Kovar C."/>
            <person name="Kowis A."/>
            <person name="Lee S."/>
            <person name="Lewis L.R."/>
            <person name="Margolis J."/>
            <person name="Morgan M."/>
            <person name="Nazareth L.V."/>
            <person name="Nguyen N."/>
            <person name="Okwuonu G."/>
            <person name="Parker D."/>
            <person name="Richards S."/>
            <person name="Ruiz S.J."/>
            <person name="Santibanez J."/>
            <person name="Savard J."/>
            <person name="Scherer S.E."/>
            <person name="Schneider B."/>
            <person name="Sodergren E."/>
            <person name="Tautz D."/>
            <person name="Vattahil S."/>
            <person name="Villasana D."/>
            <person name="White C.S."/>
            <person name="Wright R."/>
            <person name="Park Y."/>
            <person name="Beeman R.W."/>
            <person name="Lord J."/>
            <person name="Oppert B."/>
            <person name="Lorenzen M."/>
            <person name="Brown S."/>
            <person name="Wang L."/>
            <person name="Savard J."/>
            <person name="Tautz D."/>
            <person name="Richards S."/>
            <person name="Weinstock G."/>
            <person name="Gibbs R.A."/>
            <person name="Liu Y."/>
            <person name="Worley K."/>
            <person name="Weinstock G."/>
            <person name="Elsik C.G."/>
            <person name="Reese J.T."/>
            <person name="Elhaik E."/>
            <person name="Landan G."/>
            <person name="Graur D."/>
            <person name="Arensburger P."/>
            <person name="Atkinson P."/>
            <person name="Beeman R.W."/>
            <person name="Beidler J."/>
            <person name="Brown S.J."/>
            <person name="Demuth J.P."/>
            <person name="Drury D.W."/>
            <person name="Du Y.Z."/>
            <person name="Fujiwara H."/>
            <person name="Lorenzen M."/>
            <person name="Maselli V."/>
            <person name="Osanai M."/>
            <person name="Park Y."/>
            <person name="Robertson H.M."/>
            <person name="Tu Z."/>
            <person name="Wang J.J."/>
            <person name="Wang S."/>
            <person name="Richards S."/>
            <person name="Song H."/>
            <person name="Zhang L."/>
            <person name="Sodergren E."/>
            <person name="Werner D."/>
            <person name="Stanke M."/>
            <person name="Morgenstern B."/>
            <person name="Solovyev V."/>
            <person name="Kosarev P."/>
            <person name="Brown G."/>
            <person name="Chen H.C."/>
            <person name="Ermolaeva O."/>
            <person name="Hlavina W."/>
            <person name="Kapustin Y."/>
            <person name="Kiryutin B."/>
            <person name="Kitts P."/>
            <person name="Maglott D."/>
            <person name="Pruitt K."/>
            <person name="Sapojnikov V."/>
            <person name="Souvorov A."/>
            <person name="Mackey A.J."/>
            <person name="Waterhouse R.M."/>
            <person name="Wyder S."/>
            <person name="Zdobnov E.M."/>
            <person name="Zdobnov E.M."/>
            <person name="Wyder S."/>
            <person name="Kriventseva E.V."/>
            <person name="Kadowaki T."/>
            <person name="Bork P."/>
            <person name="Aranda M."/>
            <person name="Bao R."/>
            <person name="Beermann A."/>
            <person name="Berns N."/>
            <person name="Bolognesi R."/>
            <person name="Bonneton F."/>
            <person name="Bopp D."/>
            <person name="Brown S.J."/>
            <person name="Bucher G."/>
            <person name="Butts T."/>
            <person name="Chaumot A."/>
            <person name="Denell R.E."/>
            <person name="Ferrier D.E."/>
            <person name="Friedrich M."/>
            <person name="Gordon C.M."/>
            <person name="Jindra M."/>
            <person name="Klingler M."/>
            <person name="Lan Q."/>
            <person name="Lattorff H.M."/>
            <person name="Laudet V."/>
            <person name="von Levetsow C."/>
            <person name="Liu Z."/>
            <person name="Lutz R."/>
            <person name="Lynch J.A."/>
            <person name="da Fonseca R.N."/>
            <person name="Posnien N."/>
            <person name="Reuter R."/>
            <person name="Roth S."/>
            <person name="Savard J."/>
            <person name="Schinko J.B."/>
            <person name="Schmitt C."/>
            <person name="Schoppmeier M."/>
            <person name="Schroder R."/>
            <person name="Shippy T.D."/>
            <person name="Simonnet F."/>
            <person name="Marques-Souza H."/>
            <person name="Tautz D."/>
            <person name="Tomoyasu Y."/>
            <person name="Trauner J."/>
            <person name="Van der Zee M."/>
            <person name="Vervoort M."/>
            <person name="Wittkopp N."/>
            <person name="Wimmer E.A."/>
            <person name="Yang X."/>
            <person name="Jones A.K."/>
            <person name="Sattelle D.B."/>
            <person name="Ebert P.R."/>
            <person name="Nelson D."/>
            <person name="Scott J.G."/>
            <person name="Beeman R.W."/>
            <person name="Muthukrishnan S."/>
            <person name="Kramer K.J."/>
            <person name="Arakane Y."/>
            <person name="Beeman R.W."/>
            <person name="Zhu Q."/>
            <person name="Hogenkamp D."/>
            <person name="Dixit R."/>
            <person name="Oppert B."/>
            <person name="Jiang H."/>
            <person name="Zou Z."/>
            <person name="Marshall J."/>
            <person name="Elpidina E."/>
            <person name="Vinokurov K."/>
            <person name="Oppert C."/>
            <person name="Zou Z."/>
            <person name="Evans J."/>
            <person name="Lu Z."/>
            <person name="Zhao P."/>
            <person name="Sumathipala N."/>
            <person name="Altincicek B."/>
            <person name="Vilcinskas A."/>
            <person name="Williams M."/>
            <person name="Hultmark D."/>
            <person name="Hetru C."/>
            <person name="Jiang H."/>
            <person name="Grimmelikhuijzen C.J."/>
            <person name="Hauser F."/>
            <person name="Cazzamali G."/>
            <person name="Williamson M."/>
            <person name="Park Y."/>
            <person name="Li B."/>
            <person name="Tanaka Y."/>
            <person name="Predel R."/>
            <person name="Neupert S."/>
            <person name="Schachtner J."/>
            <person name="Verleyen P."/>
            <person name="Raible F."/>
            <person name="Bork P."/>
            <person name="Friedrich M."/>
            <person name="Walden K.K."/>
            <person name="Robertson H.M."/>
            <person name="Angeli S."/>
            <person name="Foret S."/>
            <person name="Bucher G."/>
            <person name="Schuetz S."/>
            <person name="Maleszka R."/>
            <person name="Wimmer E.A."/>
            <person name="Beeman R.W."/>
            <person name="Lorenzen M."/>
            <person name="Tomoyasu Y."/>
            <person name="Miller S.C."/>
            <person name="Grossmann D."/>
            <person name="Bucher G."/>
        </authorList>
    </citation>
    <scope>NUCLEOTIDE SEQUENCE [LARGE SCALE GENOMIC DNA]</scope>
    <source>
        <strain evidence="1 2">Georgia GA2</strain>
    </source>
</reference>
<sequence length="19" mass="2296">MTALTKWGYYAFLIRDCGW</sequence>
<dbReference type="HOGENOM" id="CLU_3430080_0_0_1"/>
<reference evidence="1 2" key="2">
    <citation type="journal article" date="2010" name="Nucleic Acids Res.">
        <title>BeetleBase in 2010: revisions to provide comprehensive genomic information for Tribolium castaneum.</title>
        <authorList>
            <person name="Kim H.S."/>
            <person name="Murphy T."/>
            <person name="Xia J."/>
            <person name="Caragea D."/>
            <person name="Park Y."/>
            <person name="Beeman R.W."/>
            <person name="Lorenzen M.D."/>
            <person name="Butcher S."/>
            <person name="Manak J.R."/>
            <person name="Brown S.J."/>
        </authorList>
    </citation>
    <scope>NUCLEOTIDE SEQUENCE [LARGE SCALE GENOMIC DNA]</scope>
    <source>
        <strain evidence="1 2">Georgia GA2</strain>
    </source>
</reference>
<dbReference type="Proteomes" id="UP000007266">
    <property type="component" value="Unassembled WGS sequence"/>
</dbReference>
<dbReference type="AlphaFoldDB" id="D7GYF9"/>
<dbReference type="EMBL" id="KQ971493">
    <property type="protein sequence ID" value="EFA13390.1"/>
    <property type="molecule type" value="Genomic_DNA"/>
</dbReference>
<gene>
    <name evidence="1" type="primary">GLEAN_04182</name>
    <name evidence="1" type="ORF">TcasGA2_TC004182</name>
</gene>
<keyword evidence="2" id="KW-1185">Reference proteome</keyword>
<evidence type="ECO:0000313" key="2">
    <source>
        <dbReference type="Proteomes" id="UP000007266"/>
    </source>
</evidence>
<name>D7GYF9_TRICA</name>
<protein>
    <submittedName>
        <fullName evidence="1">Uncharacterized protein</fullName>
    </submittedName>
</protein>
<accession>D7GYF9</accession>
<proteinExistence type="predicted"/>
<organism evidence="1 2">
    <name type="scientific">Tribolium castaneum</name>
    <name type="common">Red flour beetle</name>
    <dbReference type="NCBI Taxonomy" id="7070"/>
    <lineage>
        <taxon>Eukaryota</taxon>
        <taxon>Metazoa</taxon>
        <taxon>Ecdysozoa</taxon>
        <taxon>Arthropoda</taxon>
        <taxon>Hexapoda</taxon>
        <taxon>Insecta</taxon>
        <taxon>Pterygota</taxon>
        <taxon>Neoptera</taxon>
        <taxon>Endopterygota</taxon>
        <taxon>Coleoptera</taxon>
        <taxon>Polyphaga</taxon>
        <taxon>Cucujiformia</taxon>
        <taxon>Tenebrionidae</taxon>
        <taxon>Tenebrionidae incertae sedis</taxon>
        <taxon>Tribolium</taxon>
    </lineage>
</organism>
<evidence type="ECO:0000313" key="1">
    <source>
        <dbReference type="EMBL" id="EFA13390.1"/>
    </source>
</evidence>